<evidence type="ECO:0000256" key="3">
    <source>
        <dbReference type="ARBA" id="ARBA00022448"/>
    </source>
</evidence>
<dbReference type="GO" id="GO:0044611">
    <property type="term" value="C:nuclear pore inner ring"/>
    <property type="evidence" value="ECO:0007669"/>
    <property type="project" value="TreeGrafter"/>
</dbReference>
<evidence type="ECO:0000256" key="5">
    <source>
        <dbReference type="SAM" id="MobiDB-lite"/>
    </source>
</evidence>
<dbReference type="RefSeq" id="XP_022821272.1">
    <property type="nucleotide sequence ID" value="XM_022965504.1"/>
</dbReference>
<accession>A0A9J7E3J4</accession>
<evidence type="ECO:0000256" key="1">
    <source>
        <dbReference type="ARBA" id="ARBA00004123"/>
    </source>
</evidence>
<organism evidence="6 7">
    <name type="scientific">Spodoptera litura</name>
    <name type="common">Asian cotton leafworm</name>
    <dbReference type="NCBI Taxonomy" id="69820"/>
    <lineage>
        <taxon>Eukaryota</taxon>
        <taxon>Metazoa</taxon>
        <taxon>Ecdysozoa</taxon>
        <taxon>Arthropoda</taxon>
        <taxon>Hexapoda</taxon>
        <taxon>Insecta</taxon>
        <taxon>Pterygota</taxon>
        <taxon>Neoptera</taxon>
        <taxon>Endopterygota</taxon>
        <taxon>Lepidoptera</taxon>
        <taxon>Glossata</taxon>
        <taxon>Ditrysia</taxon>
        <taxon>Noctuoidea</taxon>
        <taxon>Noctuidae</taxon>
        <taxon>Amphipyrinae</taxon>
        <taxon>Spodoptera</taxon>
    </lineage>
</organism>
<keyword evidence="3" id="KW-0813">Transport</keyword>
<dbReference type="Proteomes" id="UP000301870">
    <property type="component" value="Chromosome 2"/>
</dbReference>
<protein>
    <submittedName>
        <fullName evidence="7">Nuclear pore complex protein Nup205</fullName>
    </submittedName>
</protein>
<dbReference type="PANTHER" id="PTHR31344:SF0">
    <property type="entry name" value="NUCLEAR PORE COMPLEX PROTEIN NUP205"/>
    <property type="match status" value="1"/>
</dbReference>
<gene>
    <name evidence="7" type="primary">LOC111352845</name>
</gene>
<dbReference type="PANTHER" id="PTHR31344">
    <property type="entry name" value="NUCLEAR PORE COMPLEX PROTEIN NUP205"/>
    <property type="match status" value="1"/>
</dbReference>
<name>A0A9J7E3J4_SPOLT</name>
<dbReference type="Pfam" id="PF11894">
    <property type="entry name" value="Nup192"/>
    <property type="match status" value="1"/>
</dbReference>
<keyword evidence="4" id="KW-0539">Nucleus</keyword>
<feature type="compositionally biased region" description="Gly residues" evidence="5">
    <location>
        <begin position="951"/>
        <end position="966"/>
    </location>
</feature>
<dbReference type="CTD" id="23165"/>
<feature type="region of interest" description="Disordered" evidence="5">
    <location>
        <begin position="945"/>
        <end position="968"/>
    </location>
</feature>
<proteinExistence type="inferred from homology"/>
<comment type="similarity">
    <text evidence="2">Belongs to the NUP186/NUP192/NUP205 family.</text>
</comment>
<dbReference type="OrthoDB" id="2019644at2759"/>
<keyword evidence="6" id="KW-1185">Reference proteome</keyword>
<evidence type="ECO:0000256" key="4">
    <source>
        <dbReference type="ARBA" id="ARBA00023242"/>
    </source>
</evidence>
<dbReference type="GO" id="GO:0006999">
    <property type="term" value="P:nuclear pore organization"/>
    <property type="evidence" value="ECO:0007669"/>
    <property type="project" value="TreeGrafter"/>
</dbReference>
<comment type="subcellular location">
    <subcellularLocation>
        <location evidence="1">Nucleus</location>
    </subcellularLocation>
</comment>
<evidence type="ECO:0000313" key="6">
    <source>
        <dbReference type="Proteomes" id="UP000301870"/>
    </source>
</evidence>
<dbReference type="KEGG" id="sliu:111352845"/>
<dbReference type="GeneID" id="111352845"/>
<dbReference type="GO" id="GO:0017056">
    <property type="term" value="F:structural constituent of nuclear pore"/>
    <property type="evidence" value="ECO:0007669"/>
    <property type="project" value="TreeGrafter"/>
</dbReference>
<evidence type="ECO:0000256" key="2">
    <source>
        <dbReference type="ARBA" id="ARBA00005892"/>
    </source>
</evidence>
<evidence type="ECO:0000313" key="7">
    <source>
        <dbReference type="RefSeq" id="XP_022821272.1"/>
    </source>
</evidence>
<dbReference type="InterPro" id="IPR021827">
    <property type="entry name" value="Nup186/Nup192/Nup205"/>
</dbReference>
<reference evidence="7" key="1">
    <citation type="submission" date="2025-08" db="UniProtKB">
        <authorList>
            <consortium name="RefSeq"/>
        </authorList>
    </citation>
    <scope>IDENTIFICATION</scope>
    <source>
        <strain evidence="7">Ishihara</strain>
        <tissue evidence="7">Whole body</tissue>
    </source>
</reference>
<sequence>MDINEGTTADDLWTPYKELVSVVEGYLAHEGKGAPYAVHTFETVLRRHKQTFLSLFKNPAKNASSREEIRRGITEGVTLPSIGRTLLSKELVEEAIIISDMYNVSEYLSLELLHTAQRQSPRHPGLPRGLVAVLLYYDGRRALVQALKELVMARDGVCWSINAREEIISYVSRYVEQLISDGLLSNALDSLRRFTLEVEMELLQNNRALPPGRHHATLVNTIETTRKLLAGVVFAASAQKGLSRDIILRIIAEQTTSPTQGPTGALDEISLALQMALLYALDLSVLHRREDGEELAKKLPLIQDPELISVLLDELSGTPAEQGRGAGVRALCQLSLGLALAALKRAPQSLLRRTNSPHLKCELLDQDEMLVDAAIDGKVFEYLDEAILSTDLVAKEEYYQRRIHTLITDFIVLMHSKLMEMRVKADEAARAVSMYAAEGLSAPAAAGAGRTRLDALLRCVERLYARDPLRLRAQYWAACGGGARGAGRAATLYKFVRLSGEVLCGALLAGYLRALASLAVPKHTWALLAKRDALSAYHLLTALARYHSNLRADPAPFSEHVHASSLGASAIVTPAARPGKMLVRQEEVEALIAALKLIASVAREDHAACAAICENLQWDAVNVMFGLICCHIPLQLKAELCLTLAALGSTPATAGRVWAALEAAHLVSTTNDKRALNAELHEVECRMEEYPLSRAFLVLLESLCAAAPLPRALGAGARPPGFDPYVHHALNRLALPAPHRPYAKPTEKWQMLSLCFRLFARWLESYEPSPSDFPPVGREADTSPPPGFRLLLQLHTKSELLRLLLTSLEEAHDLLDKHPHPAREFAEQALVSCLELLERALALERPLLTAAADAGRAVLLVPLSKLILAPEGTDSAWPLVTCSRVVSHVPARPAAGARAVALLVRATAAPAAARHLLAAITQRHALAAEIRYGFVECLEAEEWTEPSVQAEGGGEGAEGEGAGGAGSAEPVNYVRQAKEGVLVLLQHILPTAPPNLAHFLLGYNLSDDVSRSSLNEAGAAGYPRTCLHSILDILEQHIASHNREANNLVESCYRLIYWLCARPNTSAPLLRFLRTRDYFLSRHVKATVDLKSASVVSLSARSWVLRACAVEAGAAGRQHAALAALLTALTHTAHHPTQEWEWCLLRRTLEELPVSVEPVAEPRWELFQAHQLRQAIASCDLPTGLGGKRISVSRVHALLTRELAALHATAPQRNLVATEIQKVLDYVTEVNRQRNLAATLTHYYDSWRQLTEILFCVAPHDILPLESRKNLLLNILQDLLNKIPPAEVLPQLGNLASGTVLLLLVNLRHCYLLQKRESNQKSSEFEMSFFGPSNQIMQTNSLTLKFILHKILSWILVSGGSTQKMRVNLYGALLNFLNIVNLKTSPADPEEENMPTTYVSRLDSSKARPSREESALKSMVIDVISDFGENLCSIVCGDCIGAGHDVCRMVALACLDTLIEINPRTDWVNTLTNQGYLRSLIDSLLQDDEGLKETLEPNPKSLRVLYVYESKMGLLLKLAGTRAGAETLLAQGALACLAGLSALAAHPDIHTGYASHKDTEFVPSVANRFRQILVPALSLCDALLTSLGPHNHSCVLHVTHALLSHVECIDAVLRAAHPNSPVELLTEVEAITSVIGRASNREVFGGAVAVEPTALQASAAAAQRVRWLMLALLGRFHRPATDLPDQNNSSLLYYKIVCNLLTYARNIMCDSTGRCVSLAAGEGAPGAEAGAAARLLALLQHLVRAHTHHEKLLATTRHQLHNLPTMSLDDMRKLVPSESSSLSPAECRGRATSALGARVRRRRAELAAAAHALDCALHLLWAHTRVLLRAGLPTDDNDNSLLNTSGAWRGSGDDLPELRKELIAVFNDRFTEQLLDTAKNQPQVQRSFLEILVKDIKTMVQFSPL</sequence>